<evidence type="ECO:0000256" key="2">
    <source>
        <dbReference type="SAM" id="Phobius"/>
    </source>
</evidence>
<dbReference type="RefSeq" id="WP_007575532.1">
    <property type="nucleotide sequence ID" value="NZ_BPTS01000002.1"/>
</dbReference>
<organism evidence="4 5">
    <name type="scientific">Hallella multisaccharivorax DSM 17128</name>
    <dbReference type="NCBI Taxonomy" id="688246"/>
    <lineage>
        <taxon>Bacteria</taxon>
        <taxon>Pseudomonadati</taxon>
        <taxon>Bacteroidota</taxon>
        <taxon>Bacteroidia</taxon>
        <taxon>Bacteroidales</taxon>
        <taxon>Prevotellaceae</taxon>
        <taxon>Hallella</taxon>
    </lineage>
</organism>
<evidence type="ECO:0000256" key="1">
    <source>
        <dbReference type="SAM" id="MobiDB-lite"/>
    </source>
</evidence>
<reference evidence="5" key="1">
    <citation type="journal article" date="2011" name="Stand. Genomic Sci.">
        <title>Non-contiguous finished genome sequence of the opportunistic oral pathogen Prevotella multisaccharivorax type strain (PPPA20).</title>
        <authorList>
            <person name="Pati A."/>
            <person name="Gronow S."/>
            <person name="Lu M."/>
            <person name="Lapidus A."/>
            <person name="Nolan M."/>
            <person name="Lucas S."/>
            <person name="Hammon N."/>
            <person name="Deshpande S."/>
            <person name="Cheng J.F."/>
            <person name="Tapia R."/>
            <person name="Han C."/>
            <person name="Goodwin L."/>
            <person name="Pitluck S."/>
            <person name="Liolios K."/>
            <person name="Pagani I."/>
            <person name="Mavromatis K."/>
            <person name="Mikhailova N."/>
            <person name="Huntemann M."/>
            <person name="Chen A."/>
            <person name="Palaniappan K."/>
            <person name="Land M."/>
            <person name="Hauser L."/>
            <person name="Detter J.C."/>
            <person name="Brambilla E.M."/>
            <person name="Rohde M."/>
            <person name="Goker M."/>
            <person name="Woyke T."/>
            <person name="Bristow J."/>
            <person name="Eisen J.A."/>
            <person name="Markowitz V."/>
            <person name="Hugenholtz P."/>
            <person name="Kyrpides N.C."/>
            <person name="Klenk H.P."/>
            <person name="Ivanova N."/>
        </authorList>
    </citation>
    <scope>NUCLEOTIDE SEQUENCE [LARGE SCALE GENOMIC DNA]</scope>
    <source>
        <strain evidence="5">DSM 17128</strain>
    </source>
</reference>
<feature type="region of interest" description="Disordered" evidence="1">
    <location>
        <begin position="59"/>
        <end position="90"/>
    </location>
</feature>
<feature type="transmembrane region" description="Helical" evidence="2">
    <location>
        <begin position="96"/>
        <end position="114"/>
    </location>
</feature>
<keyword evidence="2" id="KW-1133">Transmembrane helix</keyword>
<evidence type="ECO:0000313" key="4">
    <source>
        <dbReference type="EMBL" id="EGN57756.1"/>
    </source>
</evidence>
<evidence type="ECO:0000259" key="3">
    <source>
        <dbReference type="Pfam" id="PF14237"/>
    </source>
</evidence>
<dbReference type="InterPro" id="IPR025640">
    <property type="entry name" value="GYF_2"/>
</dbReference>
<dbReference type="AlphaFoldDB" id="F8N9T9"/>
<gene>
    <name evidence="4" type="ORF">Premu_2377</name>
</gene>
<dbReference type="HOGENOM" id="CLU_071287_0_0_10"/>
<evidence type="ECO:0000313" key="5">
    <source>
        <dbReference type="Proteomes" id="UP000002772"/>
    </source>
</evidence>
<dbReference type="Pfam" id="PF14237">
    <property type="entry name" value="GYF_2"/>
    <property type="match status" value="1"/>
</dbReference>
<proteinExistence type="predicted"/>
<dbReference type="OrthoDB" id="9815705at2"/>
<keyword evidence="2" id="KW-0472">Membrane</keyword>
<protein>
    <recommendedName>
        <fullName evidence="3">GYF domain-containing protein</fullName>
    </recommendedName>
</protein>
<keyword evidence="2" id="KW-0812">Transmembrane</keyword>
<accession>F8N9T9</accession>
<keyword evidence="5" id="KW-1185">Reference proteome</keyword>
<name>F8N9T9_9BACT</name>
<dbReference type="EMBL" id="GL945017">
    <property type="protein sequence ID" value="EGN57756.1"/>
    <property type="molecule type" value="Genomic_DNA"/>
</dbReference>
<dbReference type="eggNOG" id="ENOG5033G67">
    <property type="taxonomic scope" value="Bacteria"/>
</dbReference>
<sequence>MKYFIIVNNAQQGPYDLEELRMRQISSDTLVWAEGMADWTPAWKVEELKPLFYADSTPNPTATPSAPPIPPYDNALTAGNGAPSGEKAPAKNHRKAWTVAGIVAVVVLLVMAMTNPPKDEHKRIIKENITQGLAKLSDDGSGDPFKAIGSTILGTIAMPIINTAIDTMLDYHNYLFWSTTTMKLSDDREVRTSFGIFGKVFSADETDVAQAVSKLIESHVSESMRSTATDDNSDDSNYSDIDKAANQVADSAMAIGAKVSKHVINQVSSEVSKEMKKEIDQNTDSTTASGIGKIIDEVEKFLKGL</sequence>
<feature type="domain" description="GYF" evidence="3">
    <location>
        <begin position="3"/>
        <end position="48"/>
    </location>
</feature>
<dbReference type="STRING" id="688246.Premu_2377"/>
<dbReference type="Proteomes" id="UP000002772">
    <property type="component" value="Unassembled WGS sequence"/>
</dbReference>